<comment type="similarity">
    <text evidence="1">Belongs to the ABC transporter superfamily.</text>
</comment>
<evidence type="ECO:0000256" key="2">
    <source>
        <dbReference type="ARBA" id="ARBA00022448"/>
    </source>
</evidence>
<dbReference type="RefSeq" id="WP_235280801.1">
    <property type="nucleotide sequence ID" value="NZ_JBAQTR010000061.1"/>
</dbReference>
<evidence type="ECO:0000256" key="4">
    <source>
        <dbReference type="ARBA" id="ARBA00022840"/>
    </source>
</evidence>
<accession>A0ABY7M0S8</accession>
<keyword evidence="3" id="KW-0547">Nucleotide-binding</keyword>
<organism evidence="6 7">
    <name type="scientific">Streptococcus alactolyticus</name>
    <dbReference type="NCBI Taxonomy" id="29389"/>
    <lineage>
        <taxon>Bacteria</taxon>
        <taxon>Bacillati</taxon>
        <taxon>Bacillota</taxon>
        <taxon>Bacilli</taxon>
        <taxon>Lactobacillales</taxon>
        <taxon>Streptococcaceae</taxon>
        <taxon>Streptococcus</taxon>
    </lineage>
</organism>
<gene>
    <name evidence="6" type="ORF">O6R09_08760</name>
</gene>
<dbReference type="PANTHER" id="PTHR42711">
    <property type="entry name" value="ABC TRANSPORTER ATP-BINDING PROTEIN"/>
    <property type="match status" value="1"/>
</dbReference>
<dbReference type="InterPro" id="IPR050763">
    <property type="entry name" value="ABC_transporter_ATP-binding"/>
</dbReference>
<evidence type="ECO:0000313" key="7">
    <source>
        <dbReference type="Proteomes" id="UP001212085"/>
    </source>
</evidence>
<dbReference type="Gene3D" id="3.40.50.300">
    <property type="entry name" value="P-loop containing nucleotide triphosphate hydrolases"/>
    <property type="match status" value="1"/>
</dbReference>
<evidence type="ECO:0000259" key="5">
    <source>
        <dbReference type="PROSITE" id="PS50893"/>
    </source>
</evidence>
<dbReference type="EMBL" id="CP114883">
    <property type="protein sequence ID" value="WBB06345.1"/>
    <property type="molecule type" value="Genomic_DNA"/>
</dbReference>
<dbReference type="PANTHER" id="PTHR42711:SF5">
    <property type="entry name" value="ABC TRANSPORTER ATP-BINDING PROTEIN NATA"/>
    <property type="match status" value="1"/>
</dbReference>
<feature type="domain" description="ABC transporter" evidence="5">
    <location>
        <begin position="7"/>
        <end position="186"/>
    </location>
</feature>
<evidence type="ECO:0000313" key="6">
    <source>
        <dbReference type="EMBL" id="WBB06345.1"/>
    </source>
</evidence>
<keyword evidence="2" id="KW-0813">Transport</keyword>
<dbReference type="Pfam" id="PF00005">
    <property type="entry name" value="ABC_tran"/>
    <property type="match status" value="1"/>
</dbReference>
<proteinExistence type="inferred from homology"/>
<evidence type="ECO:0000256" key="1">
    <source>
        <dbReference type="ARBA" id="ARBA00005417"/>
    </source>
</evidence>
<dbReference type="Proteomes" id="UP001212085">
    <property type="component" value="Chromosome"/>
</dbReference>
<dbReference type="SUPFAM" id="SSF52540">
    <property type="entry name" value="P-loop containing nucleoside triphosphate hydrolases"/>
    <property type="match status" value="1"/>
</dbReference>
<keyword evidence="4 6" id="KW-0067">ATP-binding</keyword>
<reference evidence="6 7" key="1">
    <citation type="submission" date="2022-12" db="EMBL/GenBank/DDBJ databases">
        <title>Streptococcus alactolyticus LGM, complete genome.</title>
        <authorList>
            <person name="Liu Z."/>
            <person name="Mu C."/>
            <person name="Zhu W."/>
        </authorList>
    </citation>
    <scope>NUCLEOTIDE SEQUENCE [LARGE SCALE GENOMIC DNA]</scope>
    <source>
        <strain evidence="6 7">LGM</strain>
    </source>
</reference>
<evidence type="ECO:0000256" key="3">
    <source>
        <dbReference type="ARBA" id="ARBA00022741"/>
    </source>
</evidence>
<dbReference type="InterPro" id="IPR027417">
    <property type="entry name" value="P-loop_NTPase"/>
</dbReference>
<keyword evidence="7" id="KW-1185">Reference proteome</keyword>
<name>A0ABY7M0S8_STRAY</name>
<dbReference type="GO" id="GO:0005524">
    <property type="term" value="F:ATP binding"/>
    <property type="evidence" value="ECO:0007669"/>
    <property type="project" value="UniProtKB-KW"/>
</dbReference>
<protein>
    <submittedName>
        <fullName evidence="6">ATP-binding cassette domain-containing protein</fullName>
    </submittedName>
</protein>
<dbReference type="InterPro" id="IPR003439">
    <property type="entry name" value="ABC_transporter-like_ATP-bd"/>
</dbReference>
<dbReference type="PROSITE" id="PS50893">
    <property type="entry name" value="ABC_TRANSPORTER_2"/>
    <property type="match status" value="1"/>
</dbReference>
<sequence length="251" mass="28751">MLSVHRHRKHEVYFGDISLTQNPVLSRMNISMMPQLHAPLKGISIKQSVTAIGRIRGLSNGVLQQEVNEILQKLDIKKRENKTGEKLSGGLKRLTSFAMAVISPPKIILLDELTNDVDPIRRHKLWSYLKELASKGHIVVIVTHNILEVEKYADKYYLFENGKVKTYGNVRELSVSSKSIVRFLVKSKRTLEDFPFEYAININGEVECQLDNQKVSKLFEWMADRIDKKLISYYSVATETLNDSYGELAEK</sequence>